<sequence>MQANLSLIPDDPVHLAMETGADDCSTHVLPKRKDEIALEVCECLIDIASALFALSSRELRKAGRTSQPVSRVRQIAMYVAHVTLRLTMSDVGRGFGRDRTTVVHACQTIEDLRDDPEFDRVVHMFEQIASAAFRNRLGF</sequence>
<dbReference type="GO" id="GO:0006270">
    <property type="term" value="P:DNA replication initiation"/>
    <property type="evidence" value="ECO:0007669"/>
    <property type="project" value="InterPro"/>
</dbReference>
<evidence type="ECO:0000259" key="1">
    <source>
        <dbReference type="SMART" id="SM00760"/>
    </source>
</evidence>
<dbReference type="GO" id="GO:0006275">
    <property type="term" value="P:regulation of DNA replication"/>
    <property type="evidence" value="ECO:0007669"/>
    <property type="project" value="InterPro"/>
</dbReference>
<dbReference type="InterPro" id="IPR013159">
    <property type="entry name" value="DnaA_C"/>
</dbReference>
<evidence type="ECO:0000313" key="5">
    <source>
        <dbReference type="Proteomes" id="UP000294958"/>
    </source>
</evidence>
<dbReference type="InterPro" id="IPR010921">
    <property type="entry name" value="Trp_repressor/repl_initiator"/>
</dbReference>
<dbReference type="CDD" id="cd06571">
    <property type="entry name" value="Bac_DnaA_C"/>
    <property type="match status" value="1"/>
</dbReference>
<dbReference type="EMBL" id="SNZF01000005">
    <property type="protein sequence ID" value="TDR36408.1"/>
    <property type="molecule type" value="Genomic_DNA"/>
</dbReference>
<dbReference type="GO" id="GO:0043565">
    <property type="term" value="F:sequence-specific DNA binding"/>
    <property type="evidence" value="ECO:0007669"/>
    <property type="project" value="InterPro"/>
</dbReference>
<organism evidence="2 4">
    <name type="scientific">Aquamicrobium defluvii</name>
    <dbReference type="NCBI Taxonomy" id="69279"/>
    <lineage>
        <taxon>Bacteria</taxon>
        <taxon>Pseudomonadati</taxon>
        <taxon>Pseudomonadota</taxon>
        <taxon>Alphaproteobacteria</taxon>
        <taxon>Hyphomicrobiales</taxon>
        <taxon>Phyllobacteriaceae</taxon>
        <taxon>Aquamicrobium</taxon>
    </lineage>
</organism>
<dbReference type="SMART" id="SM00760">
    <property type="entry name" value="Bac_DnaA_C"/>
    <property type="match status" value="1"/>
</dbReference>
<dbReference type="RefSeq" id="WP_245264628.1">
    <property type="nucleotide sequence ID" value="NZ_KK073878.1"/>
</dbReference>
<dbReference type="AlphaFoldDB" id="A0A011U108"/>
<reference evidence="2 4" key="1">
    <citation type="submission" date="2014-02" db="EMBL/GenBank/DDBJ databases">
        <title>Aquamicrobium defluvii Genome sequencing.</title>
        <authorList>
            <person name="Wang X."/>
        </authorList>
    </citation>
    <scope>NUCLEOTIDE SEQUENCE [LARGE SCALE GENOMIC DNA]</scope>
    <source>
        <strain evidence="2 4">W13Z1</strain>
    </source>
</reference>
<gene>
    <name evidence="2" type="ORF">BG36_07940</name>
    <name evidence="3" type="ORF">DES43_10573</name>
</gene>
<evidence type="ECO:0000313" key="4">
    <source>
        <dbReference type="Proteomes" id="UP000019849"/>
    </source>
</evidence>
<reference evidence="3 5" key="2">
    <citation type="submission" date="2019-03" db="EMBL/GenBank/DDBJ databases">
        <title>Genomic Encyclopedia of Type Strains, Phase IV (KMG-IV): sequencing the most valuable type-strain genomes for metagenomic binning, comparative biology and taxonomic classification.</title>
        <authorList>
            <person name="Goeker M."/>
        </authorList>
    </citation>
    <scope>NUCLEOTIDE SEQUENCE [LARGE SCALE GENOMIC DNA]</scope>
    <source>
        <strain evidence="3 5">DSM 11603</strain>
    </source>
</reference>
<evidence type="ECO:0000313" key="3">
    <source>
        <dbReference type="EMBL" id="TDR36408.1"/>
    </source>
</evidence>
<dbReference type="GO" id="GO:0005524">
    <property type="term" value="F:ATP binding"/>
    <property type="evidence" value="ECO:0007669"/>
    <property type="project" value="InterPro"/>
</dbReference>
<dbReference type="Gene3D" id="1.10.1750.10">
    <property type="match status" value="1"/>
</dbReference>
<keyword evidence="5" id="KW-1185">Reference proteome</keyword>
<dbReference type="Proteomes" id="UP000294958">
    <property type="component" value="Unassembled WGS sequence"/>
</dbReference>
<dbReference type="EMBL" id="JENY01000002">
    <property type="protein sequence ID" value="EXL10087.1"/>
    <property type="molecule type" value="Genomic_DNA"/>
</dbReference>
<evidence type="ECO:0000313" key="2">
    <source>
        <dbReference type="EMBL" id="EXL10087.1"/>
    </source>
</evidence>
<dbReference type="STRING" id="69279.BG36_07940"/>
<name>A0A011U108_9HYPH</name>
<proteinExistence type="predicted"/>
<protein>
    <submittedName>
        <fullName evidence="2">DNA replication protein</fullName>
    </submittedName>
    <submittedName>
        <fullName evidence="3">DnaA-like protein</fullName>
    </submittedName>
</protein>
<dbReference type="eggNOG" id="COG0593">
    <property type="taxonomic scope" value="Bacteria"/>
</dbReference>
<accession>A0A011U108</accession>
<dbReference type="Proteomes" id="UP000019849">
    <property type="component" value="Unassembled WGS sequence"/>
</dbReference>
<feature type="domain" description="Chromosomal replication initiator DnaA C-terminal" evidence="1">
    <location>
        <begin position="40"/>
        <end position="109"/>
    </location>
</feature>
<comment type="caution">
    <text evidence="2">The sequence shown here is derived from an EMBL/GenBank/DDBJ whole genome shotgun (WGS) entry which is preliminary data.</text>
</comment>
<dbReference type="HOGENOM" id="CLU_1840971_0_0_5"/>
<dbReference type="Pfam" id="PF08299">
    <property type="entry name" value="Bac_DnaA_C"/>
    <property type="match status" value="1"/>
</dbReference>
<dbReference type="PATRIC" id="fig|69279.3.peg.493"/>
<dbReference type="SUPFAM" id="SSF48295">
    <property type="entry name" value="TrpR-like"/>
    <property type="match status" value="1"/>
</dbReference>